<reference evidence="1 2" key="1">
    <citation type="journal article" date="2023" name="Hortic Res">
        <title>Pangenome of water caltrop reveals structural variations and asymmetric subgenome divergence after allopolyploidization.</title>
        <authorList>
            <person name="Zhang X."/>
            <person name="Chen Y."/>
            <person name="Wang L."/>
            <person name="Yuan Y."/>
            <person name="Fang M."/>
            <person name="Shi L."/>
            <person name="Lu R."/>
            <person name="Comes H.P."/>
            <person name="Ma Y."/>
            <person name="Chen Y."/>
            <person name="Huang G."/>
            <person name="Zhou Y."/>
            <person name="Zheng Z."/>
            <person name="Qiu Y."/>
        </authorList>
    </citation>
    <scope>NUCLEOTIDE SEQUENCE [LARGE SCALE GENOMIC DNA]</scope>
    <source>
        <tissue evidence="1">Roots</tissue>
    </source>
</reference>
<dbReference type="GO" id="GO:0032039">
    <property type="term" value="C:integrator complex"/>
    <property type="evidence" value="ECO:0007669"/>
    <property type="project" value="InterPro"/>
</dbReference>
<dbReference type="EMBL" id="JAXIOK010000014">
    <property type="protein sequence ID" value="KAK4754831.1"/>
    <property type="molecule type" value="Genomic_DNA"/>
</dbReference>
<gene>
    <name evidence="1" type="ORF">SAY87_008588</name>
</gene>
<protein>
    <submittedName>
        <fullName evidence="1">Uncharacterized protein</fullName>
    </submittedName>
</protein>
<dbReference type="GO" id="GO:0034472">
    <property type="term" value="P:snRNA 3'-end processing"/>
    <property type="evidence" value="ECO:0007669"/>
    <property type="project" value="TreeGrafter"/>
</dbReference>
<accession>A0AAN7PW13</accession>
<evidence type="ECO:0000313" key="1">
    <source>
        <dbReference type="EMBL" id="KAK4754831.1"/>
    </source>
</evidence>
<dbReference type="InterPro" id="IPR033060">
    <property type="entry name" value="INTS7"/>
</dbReference>
<dbReference type="PANTHER" id="PTHR13322:SF2">
    <property type="entry name" value="INTEGRATOR COMPLEX SUBUNIT 7"/>
    <property type="match status" value="1"/>
</dbReference>
<organism evidence="1 2">
    <name type="scientific">Trapa incisa</name>
    <dbReference type="NCBI Taxonomy" id="236973"/>
    <lineage>
        <taxon>Eukaryota</taxon>
        <taxon>Viridiplantae</taxon>
        <taxon>Streptophyta</taxon>
        <taxon>Embryophyta</taxon>
        <taxon>Tracheophyta</taxon>
        <taxon>Spermatophyta</taxon>
        <taxon>Magnoliopsida</taxon>
        <taxon>eudicotyledons</taxon>
        <taxon>Gunneridae</taxon>
        <taxon>Pentapetalae</taxon>
        <taxon>rosids</taxon>
        <taxon>malvids</taxon>
        <taxon>Myrtales</taxon>
        <taxon>Lythraceae</taxon>
        <taxon>Trapa</taxon>
    </lineage>
</organism>
<keyword evidence="2" id="KW-1185">Reference proteome</keyword>
<evidence type="ECO:0000313" key="2">
    <source>
        <dbReference type="Proteomes" id="UP001345219"/>
    </source>
</evidence>
<proteinExistence type="predicted"/>
<comment type="caution">
    <text evidence="1">The sequence shown here is derived from an EMBL/GenBank/DDBJ whole genome shotgun (WGS) entry which is preliminary data.</text>
</comment>
<sequence length="121" mass="13437">METSYAIANRAYKAGRKLVSESSDEGFLVKMLFSLTKLSSRMSFLASEQVNLLCSFLGDGKSLPLQKTSLRCLNYMARRVACDFFEHGSVSMLIIIVDHPGLPTEFQCEAVVILHQVPSKS</sequence>
<name>A0AAN7PW13_9MYRT</name>
<dbReference type="AlphaFoldDB" id="A0AAN7PW13"/>
<dbReference type="Proteomes" id="UP001345219">
    <property type="component" value="Chromosome 8"/>
</dbReference>
<dbReference type="PANTHER" id="PTHR13322">
    <property type="entry name" value="C1ORF73 PROTEIN"/>
    <property type="match status" value="1"/>
</dbReference>